<dbReference type="InterPro" id="IPR009953">
    <property type="entry name" value="DRA_trans"/>
</dbReference>
<accession>A0ABS2HEU9</accession>
<name>A0ABS2HEU9_9VIBR</name>
<reference evidence="1 2" key="1">
    <citation type="submission" date="2021-02" db="EMBL/GenBank/DDBJ databases">
        <authorList>
            <person name="Park J.-S."/>
        </authorList>
    </citation>
    <scope>NUCLEOTIDE SEQUENCE [LARGE SCALE GENOMIC DNA]</scope>
    <source>
        <strain evidence="1 2">188UL20-2</strain>
    </source>
</reference>
<evidence type="ECO:0000313" key="2">
    <source>
        <dbReference type="Proteomes" id="UP000809621"/>
    </source>
</evidence>
<proteinExistence type="predicted"/>
<comment type="caution">
    <text evidence="1">The sequence shown here is derived from an EMBL/GenBank/DDBJ whole genome shotgun (WGS) entry which is preliminary data.</text>
</comment>
<dbReference type="Proteomes" id="UP000809621">
    <property type="component" value="Unassembled WGS sequence"/>
</dbReference>
<organism evidence="1 2">
    <name type="scientific">Vibrio ulleungensis</name>
    <dbReference type="NCBI Taxonomy" id="2807619"/>
    <lineage>
        <taxon>Bacteria</taxon>
        <taxon>Pseudomonadati</taxon>
        <taxon>Pseudomonadota</taxon>
        <taxon>Gammaproteobacteria</taxon>
        <taxon>Vibrionales</taxon>
        <taxon>Vibrionaceae</taxon>
        <taxon>Vibrio</taxon>
    </lineage>
</organism>
<dbReference type="EMBL" id="JAFEUM010000001">
    <property type="protein sequence ID" value="MBM7035589.1"/>
    <property type="molecule type" value="Genomic_DNA"/>
</dbReference>
<protein>
    <recommendedName>
        <fullName evidence="3">NAD(+)--dinitrogen-reductase ADP-D-ribosyltransferase</fullName>
    </recommendedName>
</protein>
<evidence type="ECO:0000313" key="1">
    <source>
        <dbReference type="EMBL" id="MBM7035589.1"/>
    </source>
</evidence>
<dbReference type="Pfam" id="PF07357">
    <property type="entry name" value="DRAT"/>
    <property type="match status" value="1"/>
</dbReference>
<keyword evidence="2" id="KW-1185">Reference proteome</keyword>
<sequence length="295" mass="34243">MSEKLPQFRTQHTTVQVIGKKVVTGQSHYRQSEQERLFLKTITLPFNHCNLPSILLASLAYQSIPVPLYIYTLEPWLREFRKSCMKLSSINDRVEHFHRAMSERYQVHKPNVCDDGEVSNPSTYRKILIGWLFDSGNQQGAVLRAWVESRFGLLTRYHNLELLGPDSDRYDHYASLSGYYSLNSDELFSQLDFLYYYCQLELGTRYSSVDHLTLYRGFSTLPTRTINEEPVYLFNNLSSMTEDPELALQFGTQVVKVDVPRYKIICFDSLLPGTLSGEREYMVLGGLYRGEQLRV</sequence>
<gene>
    <name evidence="1" type="ORF">JQC93_04140</name>
</gene>
<evidence type="ECO:0008006" key="3">
    <source>
        <dbReference type="Google" id="ProtNLM"/>
    </source>
</evidence>